<evidence type="ECO:0000313" key="2">
    <source>
        <dbReference type="EMBL" id="KAL0630188.1"/>
    </source>
</evidence>
<feature type="non-terminal residue" evidence="2">
    <location>
        <position position="301"/>
    </location>
</feature>
<dbReference type="Gene3D" id="3.90.226.10">
    <property type="entry name" value="2-enoyl-CoA Hydratase, Chain A, domain 1"/>
    <property type="match status" value="1"/>
</dbReference>
<reference evidence="2 3" key="1">
    <citation type="submission" date="2024-02" db="EMBL/GenBank/DDBJ databases">
        <title>Discinaceae phylogenomics.</title>
        <authorList>
            <person name="Dirks A.C."/>
            <person name="James T.Y."/>
        </authorList>
    </citation>
    <scope>NUCLEOTIDE SEQUENCE [LARGE SCALE GENOMIC DNA]</scope>
    <source>
        <strain evidence="2 3">ACD0624</strain>
    </source>
</reference>
<dbReference type="EMBL" id="JBBBZM010001006">
    <property type="protein sequence ID" value="KAL0630188.1"/>
    <property type="molecule type" value="Genomic_DNA"/>
</dbReference>
<keyword evidence="3" id="KW-1185">Reference proteome</keyword>
<dbReference type="SUPFAM" id="SSF52096">
    <property type="entry name" value="ClpP/crotonase"/>
    <property type="match status" value="1"/>
</dbReference>
<gene>
    <name evidence="2" type="ORF">Q9L58_010966</name>
</gene>
<sequence length="301" mass="33225">MAERRSSDLLVFNSDVDVEAEYAVFNALNRRSHLGRILYLFLTTDGGRVDSAFRIMRRLQEQYESIVVVVAGSCKRAGTLMCIGADELHMGPLGELGALDIQAPKTTMACDKMSGLVSGAALGKLQAEASKFFTNLLRDANAFQSKMTPELASKMATEITVGLLRPIFEKIDPADIGEAHRGNLTVRAYAERLNIHSDILCRPAKDDALDQLLLKYPSQDFVIERGEAGTLFKRFFVLDEDEDDDLCQIVRLIGMDAILPRTLRPNKARRVEYLNKLPGLKGSGPPNEGIQGTSGRSHLQL</sequence>
<evidence type="ECO:0000256" key="1">
    <source>
        <dbReference type="SAM" id="MobiDB-lite"/>
    </source>
</evidence>
<name>A0ABR3G2Y3_9PEZI</name>
<organism evidence="2 3">
    <name type="scientific">Discina gigas</name>
    <dbReference type="NCBI Taxonomy" id="1032678"/>
    <lineage>
        <taxon>Eukaryota</taxon>
        <taxon>Fungi</taxon>
        <taxon>Dikarya</taxon>
        <taxon>Ascomycota</taxon>
        <taxon>Pezizomycotina</taxon>
        <taxon>Pezizomycetes</taxon>
        <taxon>Pezizales</taxon>
        <taxon>Discinaceae</taxon>
        <taxon>Discina</taxon>
    </lineage>
</organism>
<accession>A0ABR3G2Y3</accession>
<dbReference type="Proteomes" id="UP001447188">
    <property type="component" value="Unassembled WGS sequence"/>
</dbReference>
<proteinExistence type="predicted"/>
<protein>
    <submittedName>
        <fullName evidence="2">Uncharacterized protein</fullName>
    </submittedName>
</protein>
<evidence type="ECO:0000313" key="3">
    <source>
        <dbReference type="Proteomes" id="UP001447188"/>
    </source>
</evidence>
<dbReference type="InterPro" id="IPR029045">
    <property type="entry name" value="ClpP/crotonase-like_dom_sf"/>
</dbReference>
<comment type="caution">
    <text evidence="2">The sequence shown here is derived from an EMBL/GenBank/DDBJ whole genome shotgun (WGS) entry which is preliminary data.</text>
</comment>
<feature type="region of interest" description="Disordered" evidence="1">
    <location>
        <begin position="276"/>
        <end position="301"/>
    </location>
</feature>
<feature type="compositionally biased region" description="Polar residues" evidence="1">
    <location>
        <begin position="290"/>
        <end position="301"/>
    </location>
</feature>